<name>A0ABQ9H7W5_9NEOP</name>
<evidence type="ECO:0000256" key="2">
    <source>
        <dbReference type="ARBA" id="ARBA00005556"/>
    </source>
</evidence>
<feature type="region of interest" description="Disordered" evidence="8">
    <location>
        <begin position="13"/>
        <end position="36"/>
    </location>
</feature>
<evidence type="ECO:0000256" key="6">
    <source>
        <dbReference type="ARBA" id="ARBA00023274"/>
    </source>
</evidence>
<keyword evidence="4" id="KW-0689">Ribosomal protein</keyword>
<evidence type="ECO:0000313" key="9">
    <source>
        <dbReference type="EMBL" id="KAJ8880326.1"/>
    </source>
</evidence>
<evidence type="ECO:0000256" key="8">
    <source>
        <dbReference type="SAM" id="MobiDB-lite"/>
    </source>
</evidence>
<evidence type="ECO:0000256" key="4">
    <source>
        <dbReference type="ARBA" id="ARBA00022980"/>
    </source>
</evidence>
<evidence type="ECO:0000313" key="10">
    <source>
        <dbReference type="Proteomes" id="UP001159363"/>
    </source>
</evidence>
<comment type="subcellular location">
    <subcellularLocation>
        <location evidence="1">Mitochondrion</location>
    </subcellularLocation>
</comment>
<dbReference type="PANTHER" id="PTHR13450:SF4">
    <property type="entry name" value="LARGE RIBOSOMAL SUBUNIT PROTEIN ML42"/>
    <property type="match status" value="1"/>
</dbReference>
<accession>A0ABQ9H7W5</accession>
<dbReference type="Pfam" id="PF10210">
    <property type="entry name" value="MRP-S32"/>
    <property type="match status" value="1"/>
</dbReference>
<proteinExistence type="inferred from homology"/>
<keyword evidence="10" id="KW-1185">Reference proteome</keyword>
<gene>
    <name evidence="9" type="ORF">PR048_016793</name>
</gene>
<evidence type="ECO:0000256" key="5">
    <source>
        <dbReference type="ARBA" id="ARBA00023128"/>
    </source>
</evidence>
<protein>
    <recommendedName>
        <fullName evidence="7">Large ribosomal subunit protein mL42</fullName>
    </recommendedName>
</protein>
<evidence type="ECO:0000256" key="3">
    <source>
        <dbReference type="ARBA" id="ARBA00022946"/>
    </source>
</evidence>
<keyword evidence="5" id="KW-0496">Mitochondrion</keyword>
<dbReference type="EMBL" id="JARBHB010000006">
    <property type="protein sequence ID" value="KAJ8880326.1"/>
    <property type="molecule type" value="Genomic_DNA"/>
</dbReference>
<reference evidence="9 10" key="1">
    <citation type="submission" date="2023-02" db="EMBL/GenBank/DDBJ databases">
        <title>LHISI_Scaffold_Assembly.</title>
        <authorList>
            <person name="Stuart O.P."/>
            <person name="Cleave R."/>
            <person name="Magrath M.J.L."/>
            <person name="Mikheyev A.S."/>
        </authorList>
    </citation>
    <scope>NUCLEOTIDE SEQUENCE [LARGE SCALE GENOMIC DNA]</scope>
    <source>
        <strain evidence="9">Daus_M_001</strain>
        <tissue evidence="9">Leg muscle</tissue>
    </source>
</reference>
<dbReference type="Proteomes" id="UP001159363">
    <property type="component" value="Chromosome 5"/>
</dbReference>
<comment type="caution">
    <text evidence="9">The sequence shown here is derived from an EMBL/GenBank/DDBJ whole genome shotgun (WGS) entry which is preliminary data.</text>
</comment>
<comment type="similarity">
    <text evidence="2">Belongs to the mitochondrion-specific ribosomal protein mL42 family.</text>
</comment>
<evidence type="ECO:0000256" key="1">
    <source>
        <dbReference type="ARBA" id="ARBA00004173"/>
    </source>
</evidence>
<dbReference type="PANTHER" id="PTHR13450">
    <property type="entry name" value="MITOCHONDRIAL 39S RIBOSOMAL PROTEIN L42"/>
    <property type="match status" value="1"/>
</dbReference>
<sequence length="119" mass="13451">MFGRIPLAPLRVSRPTSSMSSFRRPASRDSTAATPQDAVVVVTDDGSTVACWHPEQPFPYELSRPLPEEPRVEAGGLNLQSAGDVRDQLMRITYTTKHIWVPKGRAQYRRKIDPDREYL</sequence>
<organism evidence="9 10">
    <name type="scientific">Dryococelus australis</name>
    <dbReference type="NCBI Taxonomy" id="614101"/>
    <lineage>
        <taxon>Eukaryota</taxon>
        <taxon>Metazoa</taxon>
        <taxon>Ecdysozoa</taxon>
        <taxon>Arthropoda</taxon>
        <taxon>Hexapoda</taxon>
        <taxon>Insecta</taxon>
        <taxon>Pterygota</taxon>
        <taxon>Neoptera</taxon>
        <taxon>Polyneoptera</taxon>
        <taxon>Phasmatodea</taxon>
        <taxon>Verophasmatodea</taxon>
        <taxon>Anareolatae</taxon>
        <taxon>Phasmatidae</taxon>
        <taxon>Eurycanthinae</taxon>
        <taxon>Dryococelus</taxon>
    </lineage>
</organism>
<keyword evidence="6" id="KW-0687">Ribonucleoprotein</keyword>
<dbReference type="InterPro" id="IPR019346">
    <property type="entry name" value="Ribosomal_mL42"/>
</dbReference>
<keyword evidence="3" id="KW-0809">Transit peptide</keyword>
<evidence type="ECO:0000256" key="7">
    <source>
        <dbReference type="ARBA" id="ARBA00035189"/>
    </source>
</evidence>